<reference evidence="3 4" key="1">
    <citation type="journal article" date="2021" name="Commun. Biol.">
        <title>The genome of Shorea leprosula (Dipterocarpaceae) highlights the ecological relevance of drought in aseasonal tropical rainforests.</title>
        <authorList>
            <person name="Ng K.K.S."/>
            <person name="Kobayashi M.J."/>
            <person name="Fawcett J.A."/>
            <person name="Hatakeyama M."/>
            <person name="Paape T."/>
            <person name="Ng C.H."/>
            <person name="Ang C.C."/>
            <person name="Tnah L.H."/>
            <person name="Lee C.T."/>
            <person name="Nishiyama T."/>
            <person name="Sese J."/>
            <person name="O'Brien M.J."/>
            <person name="Copetti D."/>
            <person name="Mohd Noor M.I."/>
            <person name="Ong R.C."/>
            <person name="Putra M."/>
            <person name="Sireger I.Z."/>
            <person name="Indrioko S."/>
            <person name="Kosugi Y."/>
            <person name="Izuno A."/>
            <person name="Isagi Y."/>
            <person name="Lee S.L."/>
            <person name="Shimizu K.K."/>
        </authorList>
    </citation>
    <scope>NUCLEOTIDE SEQUENCE [LARGE SCALE GENOMIC DNA]</scope>
    <source>
        <strain evidence="3">214</strain>
    </source>
</reference>
<proteinExistence type="predicted"/>
<sequence>MASRRAGSKRKQVGSSSTGGQAQEEGNISQSNLFLDTQASAKELGWKDYVEIKEHVYYEVVHQFYANLKPRGNKCKTMVAGVSFQFSPRDICAVLDILEGGDDEFRDVNHALVRARIAPNCTENQIKVGSLTPKNRALQWIISRIIAQRKGLKSFVLASDLPWFDYLLNGKRVNLGRFIFQSLVKNYSSDMGLLHGALITRLVKRNNIDLESFKHGRIKAGTILTKASFEKMQVVFRNGSWMKKGDQVMEQQADEEEGDTDQEMAEQREEEHEDDSPRPFQASM</sequence>
<gene>
    <name evidence="3" type="ORF">SLEP1_g55040</name>
</gene>
<dbReference type="Proteomes" id="UP001054252">
    <property type="component" value="Unassembled WGS sequence"/>
</dbReference>
<dbReference type="InterPro" id="IPR046796">
    <property type="entry name" value="Transposase_32_dom"/>
</dbReference>
<dbReference type="AlphaFoldDB" id="A0AAV5MF29"/>
<name>A0AAV5MF29_9ROSI</name>
<feature type="region of interest" description="Disordered" evidence="1">
    <location>
        <begin position="245"/>
        <end position="284"/>
    </location>
</feature>
<dbReference type="EMBL" id="BPVZ01000249">
    <property type="protein sequence ID" value="GKV48214.1"/>
    <property type="molecule type" value="Genomic_DNA"/>
</dbReference>
<evidence type="ECO:0000256" key="1">
    <source>
        <dbReference type="SAM" id="MobiDB-lite"/>
    </source>
</evidence>
<feature type="region of interest" description="Disordered" evidence="1">
    <location>
        <begin position="1"/>
        <end position="28"/>
    </location>
</feature>
<comment type="caution">
    <text evidence="3">The sequence shown here is derived from an EMBL/GenBank/DDBJ whole genome shotgun (WGS) entry which is preliminary data.</text>
</comment>
<accession>A0AAV5MF29</accession>
<keyword evidence="4" id="KW-1185">Reference proteome</keyword>
<feature type="compositionally biased region" description="Basic residues" evidence="1">
    <location>
        <begin position="1"/>
        <end position="12"/>
    </location>
</feature>
<feature type="domain" description="Putative plant transposon protein" evidence="2">
    <location>
        <begin position="43"/>
        <end position="209"/>
    </location>
</feature>
<feature type="compositionally biased region" description="Polar residues" evidence="1">
    <location>
        <begin position="13"/>
        <end position="28"/>
    </location>
</feature>
<dbReference type="Pfam" id="PF20167">
    <property type="entry name" value="Transposase_32"/>
    <property type="match status" value="1"/>
</dbReference>
<evidence type="ECO:0000313" key="4">
    <source>
        <dbReference type="Proteomes" id="UP001054252"/>
    </source>
</evidence>
<evidence type="ECO:0000259" key="2">
    <source>
        <dbReference type="Pfam" id="PF20167"/>
    </source>
</evidence>
<evidence type="ECO:0000313" key="3">
    <source>
        <dbReference type="EMBL" id="GKV48214.1"/>
    </source>
</evidence>
<organism evidence="3 4">
    <name type="scientific">Rubroshorea leprosula</name>
    <dbReference type="NCBI Taxonomy" id="152421"/>
    <lineage>
        <taxon>Eukaryota</taxon>
        <taxon>Viridiplantae</taxon>
        <taxon>Streptophyta</taxon>
        <taxon>Embryophyta</taxon>
        <taxon>Tracheophyta</taxon>
        <taxon>Spermatophyta</taxon>
        <taxon>Magnoliopsida</taxon>
        <taxon>eudicotyledons</taxon>
        <taxon>Gunneridae</taxon>
        <taxon>Pentapetalae</taxon>
        <taxon>rosids</taxon>
        <taxon>malvids</taxon>
        <taxon>Malvales</taxon>
        <taxon>Dipterocarpaceae</taxon>
        <taxon>Rubroshorea</taxon>
    </lineage>
</organism>
<feature type="compositionally biased region" description="Acidic residues" evidence="1">
    <location>
        <begin position="252"/>
        <end position="264"/>
    </location>
</feature>
<protein>
    <recommendedName>
        <fullName evidence="2">Putative plant transposon protein domain-containing protein</fullName>
    </recommendedName>
</protein>